<organism evidence="5 6">
    <name type="scientific">Streptomyces triticagri</name>
    <dbReference type="NCBI Taxonomy" id="2293568"/>
    <lineage>
        <taxon>Bacteria</taxon>
        <taxon>Bacillati</taxon>
        <taxon>Actinomycetota</taxon>
        <taxon>Actinomycetes</taxon>
        <taxon>Kitasatosporales</taxon>
        <taxon>Streptomycetaceae</taxon>
        <taxon>Streptomyces</taxon>
    </lineage>
</organism>
<accession>A0A372MBJ9</accession>
<dbReference type="Proteomes" id="UP000263094">
    <property type="component" value="Unassembled WGS sequence"/>
</dbReference>
<dbReference type="InterPro" id="IPR027417">
    <property type="entry name" value="P-loop_NTPase"/>
</dbReference>
<comment type="caution">
    <text evidence="5">The sequence shown here is derived from an EMBL/GenBank/DDBJ whole genome shotgun (WGS) entry which is preliminary data.</text>
</comment>
<dbReference type="PANTHER" id="PTHR16305">
    <property type="entry name" value="TESTICULAR SOLUBLE ADENYLYL CYCLASE"/>
    <property type="match status" value="1"/>
</dbReference>
<dbReference type="Gene3D" id="1.25.40.10">
    <property type="entry name" value="Tetratricopeptide repeat domain"/>
    <property type="match status" value="1"/>
</dbReference>
<evidence type="ECO:0000313" key="6">
    <source>
        <dbReference type="Proteomes" id="UP000263094"/>
    </source>
</evidence>
<dbReference type="GO" id="GO:0005524">
    <property type="term" value="F:ATP binding"/>
    <property type="evidence" value="ECO:0007669"/>
    <property type="project" value="UniProtKB-KW"/>
</dbReference>
<sequence>MIGGVRDRLSQGVGSLLVVEGDSGFGKSTLMRRFAATESGGTCRIVLSRCMPTIGTGSRYAPVWDALTQLSKSPVEPPRRSRLARMLREGTAAAAPELLSVAVPGLGAAFTATRAAAAATVATGSIPGDSLLHADGLATRQLVDVVVQQARDGKPLLLMIDDIQLSDHGTLELLHLLLPRLRDEPLALVLGLGSYGRSASGGQAVHELLAEWERDYGTDSVLRHQVPALPAWAVRQLVTERLRGKAVPERFPDHVFDATAGHPVFVDQVLNLWHPGYGADVPLPEKLPAAIEDRFGRLDPHDRELLVVGATMGEFFCSHTVAEVTGMPQLQVQDRLHAIQRDHGLVTERRRSELPRWTRNLHIDWYDFEHRLLQRTIRRVQQREGARLLRHAGIADALGRLPRAAGSELPRELRVLIADQLRQAGPARAAECAVAHLDLARTAAVEELAFLQAEQHCRTAIDAVRLLPEGTEDHDRRLVEAVELLLSLTEVRWQGGHTDHARPEIDTLAAEAEQAARRLGDRLLIARTTLLRGKTLLAVDGLAPSLAKLEEAVQRARECGDEGITALYVAMVEYGRQLPKRDLKAGLAVLVDAERLYGSAPQLSETGNPVLQHARNLNEMQIGVNLFDAGRFDEARVRLERCVARLDGETPQVELPIALNYLAQLHVAMGAEDKAREALSRALQFEESRGGASGWHAYNSALLALITSRDRTRAREAVALAEEAWQETTCTWLVNLVPIVRNLYVEVLLETGHDPDLAARLARDSLVETERTGMDRSRIAAYCLRSRLRSHAGDIDDAAADARMALSVLEERGDMPALRTEEVLHDAARALHAAGAPHEAQTLWDRARTEIHRKADSMAAPDDRARFLNGVPLNRTLLTHDVPPGHGGAGTVPGQRESRPRA</sequence>
<evidence type="ECO:0000256" key="3">
    <source>
        <dbReference type="SAM" id="MobiDB-lite"/>
    </source>
</evidence>
<dbReference type="GO" id="GO:0004016">
    <property type="term" value="F:adenylate cyclase activity"/>
    <property type="evidence" value="ECO:0007669"/>
    <property type="project" value="TreeGrafter"/>
</dbReference>
<gene>
    <name evidence="5" type="ORF">DY218_02460</name>
</gene>
<dbReference type="InterPro" id="IPR041664">
    <property type="entry name" value="AAA_16"/>
</dbReference>
<dbReference type="EMBL" id="QUAK01000014">
    <property type="protein sequence ID" value="RFU88286.1"/>
    <property type="molecule type" value="Genomic_DNA"/>
</dbReference>
<evidence type="ECO:0000256" key="2">
    <source>
        <dbReference type="ARBA" id="ARBA00022840"/>
    </source>
</evidence>
<dbReference type="Pfam" id="PF13191">
    <property type="entry name" value="AAA_16"/>
    <property type="match status" value="1"/>
</dbReference>
<proteinExistence type="predicted"/>
<evidence type="ECO:0000259" key="4">
    <source>
        <dbReference type="Pfam" id="PF13191"/>
    </source>
</evidence>
<feature type="domain" description="Orc1-like AAA ATPase" evidence="4">
    <location>
        <begin position="8"/>
        <end position="189"/>
    </location>
</feature>
<dbReference type="GO" id="GO:0005737">
    <property type="term" value="C:cytoplasm"/>
    <property type="evidence" value="ECO:0007669"/>
    <property type="project" value="TreeGrafter"/>
</dbReference>
<keyword evidence="2 5" id="KW-0067">ATP-binding</keyword>
<reference evidence="5 6" key="1">
    <citation type="submission" date="2018-08" db="EMBL/GenBank/DDBJ databases">
        <title>Isolation, diversity and antifungal activity of Actinobacteria from wheat.</title>
        <authorList>
            <person name="Han C."/>
        </authorList>
    </citation>
    <scope>NUCLEOTIDE SEQUENCE [LARGE SCALE GENOMIC DNA]</scope>
    <source>
        <strain evidence="5 6">NEAU-YY421</strain>
    </source>
</reference>
<dbReference type="InterPro" id="IPR011990">
    <property type="entry name" value="TPR-like_helical_dom_sf"/>
</dbReference>
<evidence type="ECO:0000256" key="1">
    <source>
        <dbReference type="ARBA" id="ARBA00022741"/>
    </source>
</evidence>
<dbReference type="PANTHER" id="PTHR16305:SF28">
    <property type="entry name" value="GUANYLATE CYCLASE DOMAIN-CONTAINING PROTEIN"/>
    <property type="match status" value="1"/>
</dbReference>
<keyword evidence="6" id="KW-1185">Reference proteome</keyword>
<dbReference type="SUPFAM" id="SSF48452">
    <property type="entry name" value="TPR-like"/>
    <property type="match status" value="1"/>
</dbReference>
<feature type="region of interest" description="Disordered" evidence="3">
    <location>
        <begin position="878"/>
        <end position="902"/>
    </location>
</feature>
<protein>
    <submittedName>
        <fullName evidence="5">ATP-binding protein</fullName>
    </submittedName>
</protein>
<keyword evidence="1" id="KW-0547">Nucleotide-binding</keyword>
<dbReference type="SUPFAM" id="SSF52540">
    <property type="entry name" value="P-loop containing nucleoside triphosphate hydrolases"/>
    <property type="match status" value="1"/>
</dbReference>
<name>A0A372MBJ9_9ACTN</name>
<dbReference type="AlphaFoldDB" id="A0A372MBJ9"/>
<evidence type="ECO:0000313" key="5">
    <source>
        <dbReference type="EMBL" id="RFU88286.1"/>
    </source>
</evidence>